<organism evidence="8 9">
    <name type="scientific">Thermogemmata fonticola</name>
    <dbReference type="NCBI Taxonomy" id="2755323"/>
    <lineage>
        <taxon>Bacteria</taxon>
        <taxon>Pseudomonadati</taxon>
        <taxon>Planctomycetota</taxon>
        <taxon>Planctomycetia</taxon>
        <taxon>Gemmatales</taxon>
        <taxon>Gemmataceae</taxon>
        <taxon>Thermogemmata</taxon>
    </lineage>
</organism>
<dbReference type="EMBL" id="JACEFB010000009">
    <property type="protein sequence ID" value="MBA2226911.1"/>
    <property type="molecule type" value="Genomic_DNA"/>
</dbReference>
<comment type="caution">
    <text evidence="8">The sequence shown here is derived from an EMBL/GenBank/DDBJ whole genome shotgun (WGS) entry which is preliminary data.</text>
</comment>
<dbReference type="PRINTS" id="PR00073">
    <property type="entry name" value="COPRGNOXDASE"/>
</dbReference>
<evidence type="ECO:0000256" key="6">
    <source>
        <dbReference type="ARBA" id="ARBA00023133"/>
    </source>
</evidence>
<dbReference type="EC" id="1.3.3.3" evidence="4"/>
<proteinExistence type="inferred from homology"/>
<keyword evidence="5 8" id="KW-0560">Oxidoreductase</keyword>
<comment type="subunit">
    <text evidence="3">Homodimer.</text>
</comment>
<comment type="pathway">
    <text evidence="1">Porphyrin-containing compound metabolism; protoporphyrin-IX biosynthesis; protoporphyrinogen-IX from coproporphyrinogen-III (O2 route): step 1/1.</text>
</comment>
<dbReference type="Proteomes" id="UP000542342">
    <property type="component" value="Unassembled WGS sequence"/>
</dbReference>
<evidence type="ECO:0000256" key="2">
    <source>
        <dbReference type="ARBA" id="ARBA00010644"/>
    </source>
</evidence>
<dbReference type="PANTHER" id="PTHR10755">
    <property type="entry name" value="COPROPORPHYRINOGEN III OXIDASE, MITOCHONDRIAL"/>
    <property type="match status" value="1"/>
</dbReference>
<protein>
    <recommendedName>
        <fullName evidence="4">coproporphyrinogen oxidase</fullName>
        <ecNumber evidence="4">1.3.3.3</ecNumber>
    </recommendedName>
</protein>
<dbReference type="NCBIfam" id="NF003727">
    <property type="entry name" value="PRK05330.1"/>
    <property type="match status" value="1"/>
</dbReference>
<dbReference type="InterPro" id="IPR001260">
    <property type="entry name" value="Coprogen_oxidase_aer"/>
</dbReference>
<evidence type="ECO:0000256" key="3">
    <source>
        <dbReference type="ARBA" id="ARBA00011738"/>
    </source>
</evidence>
<reference evidence="8 9" key="1">
    <citation type="submission" date="2020-07" db="EMBL/GenBank/DDBJ databases">
        <title>Thermogemmata thermophila gen. nov., sp. nov., a novel moderate thermophilic planctomycete from a Kamchatka hot spring.</title>
        <authorList>
            <person name="Elcheninov A.G."/>
            <person name="Podosokorskaya O.A."/>
            <person name="Kovaleva O.L."/>
            <person name="Novikov A."/>
            <person name="Bonch-Osmolovskaya E.A."/>
            <person name="Toshchakov S.V."/>
            <person name="Kublanov I.V."/>
        </authorList>
    </citation>
    <scope>NUCLEOTIDE SEQUENCE [LARGE SCALE GENOMIC DNA]</scope>
    <source>
        <strain evidence="8 9">2918</strain>
    </source>
</reference>
<dbReference type="PIRSF" id="PIRSF000166">
    <property type="entry name" value="Coproporphyri_ox"/>
    <property type="match status" value="1"/>
</dbReference>
<keyword evidence="6" id="KW-0350">Heme biosynthesis</keyword>
<dbReference type="GO" id="GO:0006782">
    <property type="term" value="P:protoporphyrinogen IX biosynthetic process"/>
    <property type="evidence" value="ECO:0007669"/>
    <property type="project" value="TreeGrafter"/>
</dbReference>
<dbReference type="InterPro" id="IPR018375">
    <property type="entry name" value="Coprogen_oxidase_CS"/>
</dbReference>
<evidence type="ECO:0000256" key="1">
    <source>
        <dbReference type="ARBA" id="ARBA00005168"/>
    </source>
</evidence>
<dbReference type="PROSITE" id="PS01021">
    <property type="entry name" value="COPROGEN_OXIDASE"/>
    <property type="match status" value="1"/>
</dbReference>
<dbReference type="AlphaFoldDB" id="A0A7V9AC51"/>
<evidence type="ECO:0000256" key="5">
    <source>
        <dbReference type="ARBA" id="ARBA00023002"/>
    </source>
</evidence>
<dbReference type="PANTHER" id="PTHR10755:SF0">
    <property type="entry name" value="OXYGEN-DEPENDENT COPROPORPHYRINOGEN-III OXIDASE, MITOCHONDRIAL"/>
    <property type="match status" value="1"/>
</dbReference>
<accession>A0A7V9AC51</accession>
<evidence type="ECO:0000313" key="9">
    <source>
        <dbReference type="Proteomes" id="UP000542342"/>
    </source>
</evidence>
<comment type="similarity">
    <text evidence="2">Belongs to the aerobic coproporphyrinogen-III oxidase family.</text>
</comment>
<gene>
    <name evidence="8" type="primary">hemF</name>
    <name evidence="8" type="ORF">H0921_12130</name>
</gene>
<sequence length="309" mass="35435">MTTALPPTLDARYAGLHQAAREYFLSLQERICAALEEMDGGARFREDRWERPGGGGGRTRVIAEGNVFEKGGVNFSEVFGEFPPDFARQLPGDGLHFTAVGISLVIHPRSPLVPTVHANFRFLTQGSKGWFGGGADLTPYYPYREDVIHFHKVWKRVCQQHAAVANYAEMKKACDEYFYLKHRQEARGVGGIFFDYAEASEAMFAFVRAAGDAFLEAYLPIVQRRKDLPYTPQQRWFQEYRRGRYVEFNLIYDRGTVFGLRTQGRTESILMSLPPVVRYVYDYRPEPGSREAELTEYWLIPQNWADMEA</sequence>
<dbReference type="SUPFAM" id="SSF102886">
    <property type="entry name" value="Coproporphyrinogen III oxidase"/>
    <property type="match status" value="1"/>
</dbReference>
<dbReference type="GO" id="GO:0005737">
    <property type="term" value="C:cytoplasm"/>
    <property type="evidence" value="ECO:0007669"/>
    <property type="project" value="TreeGrafter"/>
</dbReference>
<dbReference type="Gene3D" id="3.40.1500.10">
    <property type="entry name" value="Coproporphyrinogen III oxidase, aerobic"/>
    <property type="match status" value="1"/>
</dbReference>
<evidence type="ECO:0000256" key="7">
    <source>
        <dbReference type="ARBA" id="ARBA00023244"/>
    </source>
</evidence>
<keyword evidence="9" id="KW-1185">Reference proteome</keyword>
<dbReference type="RefSeq" id="WP_194538436.1">
    <property type="nucleotide sequence ID" value="NZ_JACEFB010000009.1"/>
</dbReference>
<dbReference type="Pfam" id="PF01218">
    <property type="entry name" value="Coprogen_oxidas"/>
    <property type="match status" value="1"/>
</dbReference>
<keyword evidence="7" id="KW-0627">Porphyrin biosynthesis</keyword>
<evidence type="ECO:0000256" key="4">
    <source>
        <dbReference type="ARBA" id="ARBA00012869"/>
    </source>
</evidence>
<dbReference type="InterPro" id="IPR036406">
    <property type="entry name" value="Coprogen_oxidase_aer_sf"/>
</dbReference>
<evidence type="ECO:0000313" key="8">
    <source>
        <dbReference type="EMBL" id="MBA2226911.1"/>
    </source>
</evidence>
<name>A0A7V9AC51_9BACT</name>
<dbReference type="GO" id="GO:0004109">
    <property type="term" value="F:coproporphyrinogen oxidase activity"/>
    <property type="evidence" value="ECO:0007669"/>
    <property type="project" value="UniProtKB-EC"/>
</dbReference>